<organism evidence="1 2">
    <name type="scientific">Massarina eburnea CBS 473.64</name>
    <dbReference type="NCBI Taxonomy" id="1395130"/>
    <lineage>
        <taxon>Eukaryota</taxon>
        <taxon>Fungi</taxon>
        <taxon>Dikarya</taxon>
        <taxon>Ascomycota</taxon>
        <taxon>Pezizomycotina</taxon>
        <taxon>Dothideomycetes</taxon>
        <taxon>Pleosporomycetidae</taxon>
        <taxon>Pleosporales</taxon>
        <taxon>Massarineae</taxon>
        <taxon>Massarinaceae</taxon>
        <taxon>Massarina</taxon>
    </lineage>
</organism>
<dbReference type="AlphaFoldDB" id="A0A6A6S045"/>
<evidence type="ECO:0000313" key="1">
    <source>
        <dbReference type="EMBL" id="KAF2640053.1"/>
    </source>
</evidence>
<accession>A0A6A6S045</accession>
<proteinExistence type="predicted"/>
<dbReference type="InterPro" id="IPR053206">
    <property type="entry name" value="Dimeric_xanthone_biosynth"/>
</dbReference>
<sequence length="111" mass="12689">MPSQWADQPYSLISTTSFSQNVKGLMQRNVEQHQAFTPGLEKFHEYTKTCAPKNYDSGKIRELVEGFAEPLTRHLHDEIETLRALNQCDNGRVMQAYATLEKLTGDTDDVR</sequence>
<gene>
    <name evidence="1" type="ORF">P280DRAFT_480549</name>
</gene>
<dbReference type="PANTHER" id="PTHR38048">
    <property type="entry name" value="EXPRESSED PROTEIN"/>
    <property type="match status" value="1"/>
</dbReference>
<keyword evidence="2" id="KW-1185">Reference proteome</keyword>
<dbReference type="PANTHER" id="PTHR38048:SF2">
    <property type="entry name" value="HEMERYTHRIN-LIKE DOMAIN-CONTAINING PROTEIN"/>
    <property type="match status" value="1"/>
</dbReference>
<dbReference type="OrthoDB" id="58416at2759"/>
<dbReference type="EMBL" id="MU006785">
    <property type="protein sequence ID" value="KAF2640053.1"/>
    <property type="molecule type" value="Genomic_DNA"/>
</dbReference>
<evidence type="ECO:0008006" key="3">
    <source>
        <dbReference type="Google" id="ProtNLM"/>
    </source>
</evidence>
<evidence type="ECO:0000313" key="2">
    <source>
        <dbReference type="Proteomes" id="UP000799753"/>
    </source>
</evidence>
<name>A0A6A6S045_9PLEO</name>
<protein>
    <recommendedName>
        <fullName evidence="3">Hemerythrin-like domain-containing protein</fullName>
    </recommendedName>
</protein>
<reference evidence="1" key="1">
    <citation type="journal article" date="2020" name="Stud. Mycol.">
        <title>101 Dothideomycetes genomes: a test case for predicting lifestyles and emergence of pathogens.</title>
        <authorList>
            <person name="Haridas S."/>
            <person name="Albert R."/>
            <person name="Binder M."/>
            <person name="Bloem J."/>
            <person name="Labutti K."/>
            <person name="Salamov A."/>
            <person name="Andreopoulos B."/>
            <person name="Baker S."/>
            <person name="Barry K."/>
            <person name="Bills G."/>
            <person name="Bluhm B."/>
            <person name="Cannon C."/>
            <person name="Castanera R."/>
            <person name="Culley D."/>
            <person name="Daum C."/>
            <person name="Ezra D."/>
            <person name="Gonzalez J."/>
            <person name="Henrissat B."/>
            <person name="Kuo A."/>
            <person name="Liang C."/>
            <person name="Lipzen A."/>
            <person name="Lutzoni F."/>
            <person name="Magnuson J."/>
            <person name="Mondo S."/>
            <person name="Nolan M."/>
            <person name="Ohm R."/>
            <person name="Pangilinan J."/>
            <person name="Park H.-J."/>
            <person name="Ramirez L."/>
            <person name="Alfaro M."/>
            <person name="Sun H."/>
            <person name="Tritt A."/>
            <person name="Yoshinaga Y."/>
            <person name="Zwiers L.-H."/>
            <person name="Turgeon B."/>
            <person name="Goodwin S."/>
            <person name="Spatafora J."/>
            <person name="Crous P."/>
            <person name="Grigoriev I."/>
        </authorList>
    </citation>
    <scope>NUCLEOTIDE SEQUENCE</scope>
    <source>
        <strain evidence="1">CBS 473.64</strain>
    </source>
</reference>
<dbReference type="Proteomes" id="UP000799753">
    <property type="component" value="Unassembled WGS sequence"/>
</dbReference>